<keyword evidence="1" id="KW-0472">Membrane</keyword>
<evidence type="ECO:0000256" key="1">
    <source>
        <dbReference type="SAM" id="Phobius"/>
    </source>
</evidence>
<feature type="transmembrane region" description="Helical" evidence="1">
    <location>
        <begin position="388"/>
        <end position="403"/>
    </location>
</feature>
<evidence type="ECO:0000313" key="3">
    <source>
        <dbReference type="EMBL" id="TQM09703.1"/>
    </source>
</evidence>
<keyword evidence="1" id="KW-0812">Transmembrane</keyword>
<feature type="transmembrane region" description="Helical" evidence="1">
    <location>
        <begin position="58"/>
        <end position="80"/>
    </location>
</feature>
<feature type="transmembrane region" description="Helical" evidence="1">
    <location>
        <begin position="357"/>
        <end position="376"/>
    </location>
</feature>
<comment type="caution">
    <text evidence="3">The sequence shown here is derived from an EMBL/GenBank/DDBJ whole genome shotgun (WGS) entry which is preliminary data.</text>
</comment>
<dbReference type="OrthoDB" id="9781349at2"/>
<dbReference type="AlphaFoldDB" id="A0A543DK38"/>
<gene>
    <name evidence="3" type="ORF">FB558_5470</name>
</gene>
<proteinExistence type="predicted"/>
<feature type="transmembrane region" description="Helical" evidence="1">
    <location>
        <begin position="461"/>
        <end position="485"/>
    </location>
</feature>
<feature type="transmembrane region" description="Helical" evidence="1">
    <location>
        <begin position="168"/>
        <end position="185"/>
    </location>
</feature>
<feature type="transmembrane region" description="Helical" evidence="1">
    <location>
        <begin position="409"/>
        <end position="425"/>
    </location>
</feature>
<evidence type="ECO:0000313" key="4">
    <source>
        <dbReference type="Proteomes" id="UP000315677"/>
    </source>
</evidence>
<feature type="transmembrane region" description="Helical" evidence="1">
    <location>
        <begin position="12"/>
        <end position="38"/>
    </location>
</feature>
<dbReference type="RefSeq" id="WP_142058056.1">
    <property type="nucleotide sequence ID" value="NZ_VFPA01000003.1"/>
</dbReference>
<feature type="transmembrane region" description="Helical" evidence="1">
    <location>
        <begin position="314"/>
        <end position="337"/>
    </location>
</feature>
<accession>A0A543DK38</accession>
<feature type="transmembrane region" description="Helical" evidence="1">
    <location>
        <begin position="197"/>
        <end position="218"/>
    </location>
</feature>
<dbReference type="PANTHER" id="PTHR35342">
    <property type="entry name" value="TRICARBOXYLIC TRANSPORT PROTEIN"/>
    <property type="match status" value="1"/>
</dbReference>
<dbReference type="InterPro" id="IPR002823">
    <property type="entry name" value="DUF112_TM"/>
</dbReference>
<dbReference type="Proteomes" id="UP000315677">
    <property type="component" value="Unassembled WGS sequence"/>
</dbReference>
<feature type="transmembrane region" description="Helical" evidence="1">
    <location>
        <begin position="145"/>
        <end position="161"/>
    </location>
</feature>
<name>A0A543DK38_9PSEU</name>
<dbReference type="Pfam" id="PF01970">
    <property type="entry name" value="TctA"/>
    <property type="match status" value="1"/>
</dbReference>
<sequence length="504" mass="51554">MIEPILTAFGNALTPAMLLTIVLGVALGLVFGAMPGLSATMAVALCLPLTYTMGPEQAMALLMGLYIGGISGGLITAILLRIPGTTSSIATTFDGHPMAARGEAGKALAGGIWSSFLGGLVSIIALILLAPLIAGFAVTLGPHEYFALSVFALTLIGVLSSRSMAKGIAAGVLGMALAMVGPAPVGGGERFTFGIDALSSGFALLPVLIGLFAVSEILTEAQKGISARLRPAHKVTGLGLGLREMLAQKWNFLRSTAIGLGIGILPGMGGGTSNLLSYAAAKSVSKTPEKFGKGTMDGVVASESANNASIGGALIPLLTLGIPGDTVTAMLLGGLMIQGLAPGPLLLTNHADVVYSVYAALLIANVVMLLLMLLGLRAFVRVLSIPKYVLLPVVMVLCVVGAYGNNNRVFDVITLAIFGGLGLLLTRYGFPLPPLILGFVLGPIIERNFSEGMMASEGNALGFLTHPISAVFLVIAALTFGLTLLQNHRSARSRGSADTAEVHA</sequence>
<feature type="transmembrane region" description="Helical" evidence="1">
    <location>
        <begin position="116"/>
        <end position="139"/>
    </location>
</feature>
<dbReference type="EMBL" id="VFPA01000003">
    <property type="protein sequence ID" value="TQM09703.1"/>
    <property type="molecule type" value="Genomic_DNA"/>
</dbReference>
<reference evidence="3 4" key="1">
    <citation type="submission" date="2019-06" db="EMBL/GenBank/DDBJ databases">
        <title>Sequencing the genomes of 1000 actinobacteria strains.</title>
        <authorList>
            <person name="Klenk H.-P."/>
        </authorList>
    </citation>
    <scope>NUCLEOTIDE SEQUENCE [LARGE SCALE GENOMIC DNA]</scope>
    <source>
        <strain evidence="3 4">DSM 45301</strain>
    </source>
</reference>
<keyword evidence="1" id="KW-1133">Transmembrane helix</keyword>
<evidence type="ECO:0000259" key="2">
    <source>
        <dbReference type="Pfam" id="PF01970"/>
    </source>
</evidence>
<dbReference type="PANTHER" id="PTHR35342:SF5">
    <property type="entry name" value="TRICARBOXYLIC TRANSPORT PROTEIN"/>
    <property type="match status" value="1"/>
</dbReference>
<protein>
    <submittedName>
        <fullName evidence="3">Putative tricarboxylic transport membrane protein</fullName>
    </submittedName>
</protein>
<keyword evidence="4" id="KW-1185">Reference proteome</keyword>
<feature type="domain" description="DUF112" evidence="2">
    <location>
        <begin position="18"/>
        <end position="437"/>
    </location>
</feature>
<organism evidence="3 4">
    <name type="scientific">Pseudonocardia kunmingensis</name>
    <dbReference type="NCBI Taxonomy" id="630975"/>
    <lineage>
        <taxon>Bacteria</taxon>
        <taxon>Bacillati</taxon>
        <taxon>Actinomycetota</taxon>
        <taxon>Actinomycetes</taxon>
        <taxon>Pseudonocardiales</taxon>
        <taxon>Pseudonocardiaceae</taxon>
        <taxon>Pseudonocardia</taxon>
    </lineage>
</organism>